<proteinExistence type="predicted"/>
<comment type="caution">
    <text evidence="1">The sequence shown here is derived from an EMBL/GenBank/DDBJ whole genome shotgun (WGS) entry which is preliminary data.</text>
</comment>
<protein>
    <submittedName>
        <fullName evidence="1">Uncharacterized protein</fullName>
    </submittedName>
</protein>
<gene>
    <name evidence="1" type="ORF">CCMSSC00406_0002625</name>
</gene>
<reference evidence="1 2" key="1">
    <citation type="journal article" date="2021" name="Appl. Environ. Microbiol.">
        <title>Genetic linkage and physical mapping for an oyster mushroom Pleurotus cornucopiae and QTL analysis for the trait cap color.</title>
        <authorList>
            <person name="Zhang Y."/>
            <person name="Gao W."/>
            <person name="Sonnenberg A."/>
            <person name="Chen Q."/>
            <person name="Zhang J."/>
            <person name="Huang C."/>
        </authorList>
    </citation>
    <scope>NUCLEOTIDE SEQUENCE [LARGE SCALE GENOMIC DNA]</scope>
    <source>
        <strain evidence="1">CCMSSC00406</strain>
    </source>
</reference>
<keyword evidence="2" id="KW-1185">Reference proteome</keyword>
<sequence length="192" mass="20226">MGRCEILQTGTLQFQTSQPPSFQPRFPFPTSFIPLMAHADHTRDPCPWVILSDFGGAFSMGAVGGGIWYGIKGSRNSPRGERFVGAISSMKARAPVIGGNFGVWGGMFSTFDCAVKGFRQKEDAWNAIISGFMTGGCLAARSGPRSMLSSAIACGVLLGVFEGVGVLISRVFSEGTRPQMPQIPTAAPAGSA</sequence>
<organism evidence="1 2">
    <name type="scientific">Pleurotus cornucopiae</name>
    <name type="common">Cornucopia mushroom</name>
    <dbReference type="NCBI Taxonomy" id="5321"/>
    <lineage>
        <taxon>Eukaryota</taxon>
        <taxon>Fungi</taxon>
        <taxon>Dikarya</taxon>
        <taxon>Basidiomycota</taxon>
        <taxon>Agaricomycotina</taxon>
        <taxon>Agaricomycetes</taxon>
        <taxon>Agaricomycetidae</taxon>
        <taxon>Agaricales</taxon>
        <taxon>Pleurotineae</taxon>
        <taxon>Pleurotaceae</taxon>
        <taxon>Pleurotus</taxon>
    </lineage>
</organism>
<evidence type="ECO:0000313" key="2">
    <source>
        <dbReference type="Proteomes" id="UP000824881"/>
    </source>
</evidence>
<name>A0ACB7IRN4_PLECO</name>
<dbReference type="Proteomes" id="UP000824881">
    <property type="component" value="Unassembled WGS sequence"/>
</dbReference>
<accession>A0ACB7IRN4</accession>
<dbReference type="EMBL" id="WQMT02000007">
    <property type="protein sequence ID" value="KAG9220775.1"/>
    <property type="molecule type" value="Genomic_DNA"/>
</dbReference>
<evidence type="ECO:0000313" key="1">
    <source>
        <dbReference type="EMBL" id="KAG9220775.1"/>
    </source>
</evidence>